<dbReference type="PROSITE" id="PS50979">
    <property type="entry name" value="BC"/>
    <property type="match status" value="1"/>
</dbReference>
<dbReference type="PANTHER" id="PTHR48095">
    <property type="entry name" value="PYRUVATE CARBOXYLASE SUBUNIT A"/>
    <property type="match status" value="1"/>
</dbReference>
<keyword evidence="3" id="KW-0547">Nucleotide-binding</keyword>
<dbReference type="InterPro" id="IPR005482">
    <property type="entry name" value="Biotin_COase_C"/>
</dbReference>
<dbReference type="SUPFAM" id="SSF51246">
    <property type="entry name" value="Rudiment single hybrid motif"/>
    <property type="match status" value="1"/>
</dbReference>
<evidence type="ECO:0000313" key="7">
    <source>
        <dbReference type="EMBL" id="MDW2796500.1"/>
    </source>
</evidence>
<evidence type="ECO:0000256" key="3">
    <source>
        <dbReference type="ARBA" id="ARBA00022741"/>
    </source>
</evidence>
<keyword evidence="8" id="KW-1185">Reference proteome</keyword>
<keyword evidence="4" id="KW-0067">ATP-binding</keyword>
<evidence type="ECO:0000256" key="4">
    <source>
        <dbReference type="ARBA" id="ARBA00022840"/>
    </source>
</evidence>
<evidence type="ECO:0000256" key="5">
    <source>
        <dbReference type="ARBA" id="ARBA00048600"/>
    </source>
</evidence>
<dbReference type="InterPro" id="IPR051602">
    <property type="entry name" value="ACC_Biotin_Carboxylase"/>
</dbReference>
<keyword evidence="2 7" id="KW-0436">Ligase</keyword>
<comment type="catalytic activity">
    <reaction evidence="5">
        <text>N(6)-biotinyl-L-lysyl-[protein] + hydrogencarbonate + ATP = N(6)-carboxybiotinyl-L-lysyl-[protein] + ADP + phosphate + H(+)</text>
        <dbReference type="Rhea" id="RHEA:13501"/>
        <dbReference type="Rhea" id="RHEA-COMP:10505"/>
        <dbReference type="Rhea" id="RHEA-COMP:10506"/>
        <dbReference type="ChEBI" id="CHEBI:15378"/>
        <dbReference type="ChEBI" id="CHEBI:17544"/>
        <dbReference type="ChEBI" id="CHEBI:30616"/>
        <dbReference type="ChEBI" id="CHEBI:43474"/>
        <dbReference type="ChEBI" id="CHEBI:83144"/>
        <dbReference type="ChEBI" id="CHEBI:83145"/>
        <dbReference type="ChEBI" id="CHEBI:456216"/>
        <dbReference type="EC" id="6.3.4.14"/>
    </reaction>
</comment>
<proteinExistence type="predicted"/>
<gene>
    <name evidence="7" type="ORF">RZO55_02750</name>
</gene>
<accession>A0ABU4GHP7</accession>
<sequence>AKVIAWGKDRDEAIRRMTRALNEFAIEGVKTTIPFHLKVLNHPRFVEGDVHIQFLETTNLDEERKSENE</sequence>
<dbReference type="PANTHER" id="PTHR48095:SF2">
    <property type="entry name" value="BIOTIN CARBOXYLASE, CHLOROPLASTIC"/>
    <property type="match status" value="1"/>
</dbReference>
<evidence type="ECO:0000256" key="1">
    <source>
        <dbReference type="ARBA" id="ARBA00013263"/>
    </source>
</evidence>
<protein>
    <recommendedName>
        <fullName evidence="1">biotin carboxylase</fullName>
        <ecNumber evidence="1">6.3.4.14</ecNumber>
    </recommendedName>
</protein>
<dbReference type="EC" id="6.3.4.14" evidence="1"/>
<evidence type="ECO:0000256" key="2">
    <source>
        <dbReference type="ARBA" id="ARBA00022598"/>
    </source>
</evidence>
<organism evidence="7 8">
    <name type="scientific">Clostridium boliviensis</name>
    <dbReference type="NCBI Taxonomy" id="318465"/>
    <lineage>
        <taxon>Bacteria</taxon>
        <taxon>Bacillati</taxon>
        <taxon>Bacillota</taxon>
        <taxon>Clostridia</taxon>
        <taxon>Eubacteriales</taxon>
        <taxon>Clostridiaceae</taxon>
        <taxon>Clostridium</taxon>
    </lineage>
</organism>
<evidence type="ECO:0000259" key="6">
    <source>
        <dbReference type="PROSITE" id="PS50979"/>
    </source>
</evidence>
<reference evidence="7 8" key="1">
    <citation type="submission" date="2023-10" db="EMBL/GenBank/DDBJ databases">
        <title>A novel Glycoside Hydrolase 43-Like Enzyme from Clostrdium boliviensis is an Endo-xylanase, and a Candidate for Xylooligosaccharides Production from Different Xylan Substrates.</title>
        <authorList>
            <person name="Alvarez M.T."/>
            <person name="Rocabado-Villegas L.R."/>
            <person name="Salas-Veizaga D.M."/>
            <person name="Linares-Pasten J.A."/>
            <person name="Gudmundsdottir E.E."/>
            <person name="Hreggvidsson G.O."/>
            <person name="Adlercreutz P."/>
            <person name="Nordberg Karlsson E."/>
        </authorList>
    </citation>
    <scope>NUCLEOTIDE SEQUENCE [LARGE SCALE GENOMIC DNA]</scope>
    <source>
        <strain evidence="7 8">E-1</strain>
    </source>
</reference>
<dbReference type="EMBL" id="JAWONS010000062">
    <property type="protein sequence ID" value="MDW2796500.1"/>
    <property type="molecule type" value="Genomic_DNA"/>
</dbReference>
<dbReference type="InterPro" id="IPR011764">
    <property type="entry name" value="Biotin_carboxylation_dom"/>
</dbReference>
<dbReference type="Gene3D" id="3.30.470.20">
    <property type="entry name" value="ATP-grasp fold, B domain"/>
    <property type="match status" value="1"/>
</dbReference>
<evidence type="ECO:0000313" key="8">
    <source>
        <dbReference type="Proteomes" id="UP001276854"/>
    </source>
</evidence>
<dbReference type="Pfam" id="PF02785">
    <property type="entry name" value="Biotin_carb_C"/>
    <property type="match status" value="1"/>
</dbReference>
<dbReference type="SMART" id="SM00878">
    <property type="entry name" value="Biotin_carb_C"/>
    <property type="match status" value="1"/>
</dbReference>
<dbReference type="Proteomes" id="UP001276854">
    <property type="component" value="Unassembled WGS sequence"/>
</dbReference>
<dbReference type="InterPro" id="IPR011054">
    <property type="entry name" value="Rudment_hybrid_motif"/>
</dbReference>
<name>A0ABU4GHP7_9CLOT</name>
<dbReference type="GO" id="GO:0003989">
    <property type="term" value="F:acetyl-CoA carboxylase activity"/>
    <property type="evidence" value="ECO:0007669"/>
    <property type="project" value="UniProtKB-EC"/>
</dbReference>
<comment type="caution">
    <text evidence="7">The sequence shown here is derived from an EMBL/GenBank/DDBJ whole genome shotgun (WGS) entry which is preliminary data.</text>
</comment>
<feature type="non-terminal residue" evidence="7">
    <location>
        <position position="1"/>
    </location>
</feature>
<feature type="domain" description="Biotin carboxylation" evidence="6">
    <location>
        <begin position="1"/>
        <end position="60"/>
    </location>
</feature>